<dbReference type="Proteomes" id="UP000728032">
    <property type="component" value="Unassembled WGS sequence"/>
</dbReference>
<protein>
    <recommendedName>
        <fullName evidence="1">Formiminotransferase N-terminal subdomain domain-containing protein</fullName>
    </recommendedName>
</protein>
<dbReference type="InterPro" id="IPR012886">
    <property type="entry name" value="Formiminotransferase_N"/>
</dbReference>
<evidence type="ECO:0000313" key="3">
    <source>
        <dbReference type="Proteomes" id="UP000728032"/>
    </source>
</evidence>
<organism evidence="2">
    <name type="scientific">Oppiella nova</name>
    <dbReference type="NCBI Taxonomy" id="334625"/>
    <lineage>
        <taxon>Eukaryota</taxon>
        <taxon>Metazoa</taxon>
        <taxon>Ecdysozoa</taxon>
        <taxon>Arthropoda</taxon>
        <taxon>Chelicerata</taxon>
        <taxon>Arachnida</taxon>
        <taxon>Acari</taxon>
        <taxon>Acariformes</taxon>
        <taxon>Sarcoptiformes</taxon>
        <taxon>Oribatida</taxon>
        <taxon>Brachypylina</taxon>
        <taxon>Oppioidea</taxon>
        <taxon>Oppiidae</taxon>
        <taxon>Oppiella</taxon>
    </lineage>
</organism>
<dbReference type="InterPro" id="IPR051623">
    <property type="entry name" value="FTCD"/>
</dbReference>
<dbReference type="Gene3D" id="3.30.990.10">
    <property type="entry name" value="Formiminotransferase, N-terminal subdomain"/>
    <property type="match status" value="1"/>
</dbReference>
<dbReference type="SMART" id="SM01222">
    <property type="entry name" value="FTCD_N"/>
    <property type="match status" value="1"/>
</dbReference>
<feature type="domain" description="Formiminotransferase N-terminal subdomain" evidence="1">
    <location>
        <begin position="4"/>
        <end position="142"/>
    </location>
</feature>
<evidence type="ECO:0000259" key="1">
    <source>
        <dbReference type="SMART" id="SM01222"/>
    </source>
</evidence>
<dbReference type="InterPro" id="IPR022384">
    <property type="entry name" value="FormiminoTrfase_cat_dom_sf"/>
</dbReference>
<dbReference type="AlphaFoldDB" id="A0A7R9QTL8"/>
<sequence length="143" mass="15508">MKTQIIECVPNFSEGRDPEIINAIANAIRSTEGVSLLDIDPGQSTNRTVYTFVGSPDAVVEGALNGARIAYKLIDMSKQKGEHPRLGALDVCPFIPVQGVDMDDCVQCSHKFAQKLSLELKVPSTDKLFPKSGPESMKDCPKS</sequence>
<dbReference type="SUPFAM" id="SSF55116">
    <property type="entry name" value="Formiminotransferase domain of formiminotransferase-cyclodeaminase"/>
    <property type="match status" value="1"/>
</dbReference>
<name>A0A7R9QTL8_9ACAR</name>
<dbReference type="OrthoDB" id="6504789at2759"/>
<dbReference type="InterPro" id="IPR037064">
    <property type="entry name" value="Formiminotransferase_N_sf"/>
</dbReference>
<dbReference type="GO" id="GO:0016740">
    <property type="term" value="F:transferase activity"/>
    <property type="evidence" value="ECO:0007669"/>
    <property type="project" value="InterPro"/>
</dbReference>
<dbReference type="Pfam" id="PF07837">
    <property type="entry name" value="FTCD_N"/>
    <property type="match status" value="1"/>
</dbReference>
<dbReference type="GO" id="GO:0005542">
    <property type="term" value="F:folic acid binding"/>
    <property type="evidence" value="ECO:0007669"/>
    <property type="project" value="InterPro"/>
</dbReference>
<keyword evidence="3" id="KW-1185">Reference proteome</keyword>
<reference evidence="2" key="1">
    <citation type="submission" date="2020-11" db="EMBL/GenBank/DDBJ databases">
        <authorList>
            <person name="Tran Van P."/>
        </authorList>
    </citation>
    <scope>NUCLEOTIDE SEQUENCE</scope>
</reference>
<dbReference type="PANTHER" id="PTHR12234">
    <property type="entry name" value="FORMIMINOTRANSFERASE-CYCLODEAMINASE"/>
    <property type="match status" value="1"/>
</dbReference>
<evidence type="ECO:0000313" key="2">
    <source>
        <dbReference type="EMBL" id="CAD7657889.1"/>
    </source>
</evidence>
<dbReference type="EMBL" id="OC928679">
    <property type="protein sequence ID" value="CAD7657889.1"/>
    <property type="molecule type" value="Genomic_DNA"/>
</dbReference>
<dbReference type="EMBL" id="CAJPVJ010013854">
    <property type="protein sequence ID" value="CAG2175075.1"/>
    <property type="molecule type" value="Genomic_DNA"/>
</dbReference>
<gene>
    <name evidence="2" type="ORF">ONB1V03_LOCUS14514</name>
</gene>
<dbReference type="PANTHER" id="PTHR12234:SF0">
    <property type="entry name" value="FORMIMIDOYLTRANSFERASE-CYCLODEAMINASE"/>
    <property type="match status" value="1"/>
</dbReference>
<proteinExistence type="predicted"/>
<accession>A0A7R9QTL8</accession>